<protein>
    <submittedName>
        <fullName evidence="1">Tail tube protein</fullName>
    </submittedName>
</protein>
<organism evidence="1">
    <name type="scientific">Myoviridae sp. ctp7F23</name>
    <dbReference type="NCBI Taxonomy" id="2825174"/>
    <lineage>
        <taxon>Viruses</taxon>
        <taxon>Duplodnaviria</taxon>
        <taxon>Heunggongvirae</taxon>
        <taxon>Uroviricota</taxon>
        <taxon>Caudoviricetes</taxon>
    </lineage>
</organism>
<dbReference type="Pfam" id="PF04985">
    <property type="entry name" value="Phage_tube"/>
    <property type="match status" value="1"/>
</dbReference>
<reference evidence="1" key="1">
    <citation type="journal article" date="2021" name="Proc. Natl. Acad. Sci. U.S.A.">
        <title>A Catalog of Tens of Thousands of Viruses from Human Metagenomes Reveals Hidden Associations with Chronic Diseases.</title>
        <authorList>
            <person name="Tisza M.J."/>
            <person name="Buck C.B."/>
        </authorList>
    </citation>
    <scope>NUCLEOTIDE SEQUENCE</scope>
    <source>
        <strain evidence="1">Ctp7F23</strain>
    </source>
</reference>
<accession>A0A8S5U8I6</accession>
<sequence length="174" mass="19089">MADLIIPELLNHYNVYNEADKMVGVSGDVELPDFEALTETIDGAGVLGEIEAPATGQFSSMTIKIPFSVLYTDMYTLVNSAKGVNLTLRGSAQFMDPVTGVTSHYPVKVVVRGKCKKHSGGKMTKGKKMDPSVELEILYIKIDVNNKNMVELDKANFKYVVNGVDLLETIRSQI</sequence>
<proteinExistence type="predicted"/>
<dbReference type="InterPro" id="IPR006498">
    <property type="entry name" value="Tail_tube"/>
</dbReference>
<evidence type="ECO:0000313" key="1">
    <source>
        <dbReference type="EMBL" id="DAF90772.1"/>
    </source>
</evidence>
<dbReference type="EMBL" id="BK016037">
    <property type="protein sequence ID" value="DAF90772.1"/>
    <property type="molecule type" value="Genomic_DNA"/>
</dbReference>
<name>A0A8S5U8I6_9CAUD</name>